<dbReference type="AlphaFoldDB" id="A0A6M0SMB0"/>
<dbReference type="RefSeq" id="WP_222671055.1">
    <property type="nucleotide sequence ID" value="NZ_JACBCZ010000011.1"/>
</dbReference>
<dbReference type="Proteomes" id="UP000472355">
    <property type="component" value="Unassembled WGS sequence"/>
</dbReference>
<protein>
    <submittedName>
        <fullName evidence="1">Uncharacterized protein</fullName>
    </submittedName>
</protein>
<dbReference type="Pfam" id="PF14433">
    <property type="entry name" value="SUKH-3"/>
    <property type="match status" value="1"/>
</dbReference>
<comment type="caution">
    <text evidence="1">The sequence shown here is derived from an EMBL/GenBank/DDBJ whole genome shotgun (WGS) entry which is preliminary data.</text>
</comment>
<name>A0A6M0SMB0_CLOBO</name>
<dbReference type="InterPro" id="IPR025850">
    <property type="entry name" value="SUKH-3"/>
</dbReference>
<proteinExistence type="predicted"/>
<evidence type="ECO:0000313" key="2">
    <source>
        <dbReference type="Proteomes" id="UP000472355"/>
    </source>
</evidence>
<gene>
    <name evidence="1" type="ORF">EXM65_02650</name>
</gene>
<reference evidence="1 2" key="1">
    <citation type="submission" date="2019-02" db="EMBL/GenBank/DDBJ databases">
        <title>Genome sequencing of Clostridium botulinum clinical isolates.</title>
        <authorList>
            <person name="Brunt J."/>
            <person name="Van Vliet A.H.M."/>
            <person name="Stringer S.C."/>
            <person name="Grant K.A."/>
            <person name="Carter A.C."/>
            <person name="Peck M.W."/>
        </authorList>
    </citation>
    <scope>NUCLEOTIDE SEQUENCE [LARGE SCALE GENOMIC DNA]</scope>
    <source>
        <strain evidence="1 2">H113700579</strain>
    </source>
</reference>
<accession>A0A6M0SMB0</accession>
<organism evidence="1 2">
    <name type="scientific">Clostridium botulinum</name>
    <dbReference type="NCBI Taxonomy" id="1491"/>
    <lineage>
        <taxon>Bacteria</taxon>
        <taxon>Bacillati</taxon>
        <taxon>Bacillota</taxon>
        <taxon>Clostridia</taxon>
        <taxon>Eubacteriales</taxon>
        <taxon>Clostridiaceae</taxon>
        <taxon>Clostridium</taxon>
    </lineage>
</organism>
<evidence type="ECO:0000313" key="1">
    <source>
        <dbReference type="EMBL" id="NFA41506.1"/>
    </source>
</evidence>
<sequence length="164" mass="19593">MLEEKVKKILTRAGWIENQKIDITNRVKILESKGYEVFEAARKFMEEFDELQIIAKYIDSFGEEDYNEHSTCYEYMKYYYEHNANYNEKVGEQTIPVCRLHSGEYVVCISESGKFFVSEGMWAKDTDNFWNGLLGEYKGGFLNWKDYKAGKEFQRSKYKNEEYF</sequence>
<dbReference type="EMBL" id="SGKU01000004">
    <property type="protein sequence ID" value="NFA41506.1"/>
    <property type="molecule type" value="Genomic_DNA"/>
</dbReference>